<sequence>MSEKRNYDQESAVLQVRTGVAGRSARLGHRLTLRAGTWTAEATVEDGAPTQLTVTVDAKSLDVVSGGGGLTPLSALRGQSPSISTVRSTV</sequence>
<organism evidence="1 2">
    <name type="scientific">Tsukamurella asaccharolytica</name>
    <dbReference type="NCBI Taxonomy" id="2592067"/>
    <lineage>
        <taxon>Bacteria</taxon>
        <taxon>Bacillati</taxon>
        <taxon>Actinomycetota</taxon>
        <taxon>Actinomycetes</taxon>
        <taxon>Mycobacteriales</taxon>
        <taxon>Tsukamurellaceae</taxon>
        <taxon>Tsukamurella</taxon>
    </lineage>
</organism>
<reference evidence="1 2" key="1">
    <citation type="submission" date="2019-06" db="EMBL/GenBank/DDBJ databases">
        <title>Tsukamurella conjunctivitidis sp. nov., Tsukamurella assacharolytica sp. nov. and Tsukamurella sputae sp. nov. isolated from patients with conjunctivitis, bacteraemia (lymphoma) and respiratory infection (sputum) in Hong Kong.</title>
        <authorList>
            <person name="Teng J.L.L."/>
            <person name="Lee H.H."/>
            <person name="Fong J.Y.H."/>
            <person name="Fok K.M.N."/>
            <person name="Lau S.K.P."/>
            <person name="Woo P.C.Y."/>
        </authorList>
    </citation>
    <scope>NUCLEOTIDE SEQUENCE [LARGE SCALE GENOMIC DNA]</scope>
    <source>
        <strain evidence="1 2">HKU71</strain>
    </source>
</reference>
<dbReference type="Proteomes" id="UP000317291">
    <property type="component" value="Unassembled WGS sequence"/>
</dbReference>
<gene>
    <name evidence="1" type="ORF">FK529_17900</name>
</gene>
<dbReference type="EMBL" id="VIGW01000015">
    <property type="protein sequence ID" value="TWS17960.1"/>
    <property type="molecule type" value="Genomic_DNA"/>
</dbReference>
<keyword evidence="2" id="KW-1185">Reference proteome</keyword>
<comment type="caution">
    <text evidence="1">The sequence shown here is derived from an EMBL/GenBank/DDBJ whole genome shotgun (WGS) entry which is preliminary data.</text>
</comment>
<name>A0A5C5R4A3_9ACTN</name>
<dbReference type="AlphaFoldDB" id="A0A5C5R4A3"/>
<accession>A0A5C5R4A3</accession>
<dbReference type="OrthoDB" id="3724977at2"/>
<evidence type="ECO:0000313" key="1">
    <source>
        <dbReference type="EMBL" id="TWS17960.1"/>
    </source>
</evidence>
<protein>
    <submittedName>
        <fullName evidence="1">Hydantoinase B/oxoprolinase family protein</fullName>
    </submittedName>
</protein>
<proteinExistence type="predicted"/>
<evidence type="ECO:0000313" key="2">
    <source>
        <dbReference type="Proteomes" id="UP000317291"/>
    </source>
</evidence>
<dbReference type="RefSeq" id="WP_146563760.1">
    <property type="nucleotide sequence ID" value="NZ_VIGW01000015.1"/>
</dbReference>